<organism evidence="5 7">
    <name type="scientific">Lactuca saligna</name>
    <name type="common">Willowleaf lettuce</name>
    <dbReference type="NCBI Taxonomy" id="75948"/>
    <lineage>
        <taxon>Eukaryota</taxon>
        <taxon>Viridiplantae</taxon>
        <taxon>Streptophyta</taxon>
        <taxon>Embryophyta</taxon>
        <taxon>Tracheophyta</taxon>
        <taxon>Spermatophyta</taxon>
        <taxon>Magnoliopsida</taxon>
        <taxon>eudicotyledons</taxon>
        <taxon>Gunneridae</taxon>
        <taxon>Pentapetalae</taxon>
        <taxon>asterids</taxon>
        <taxon>campanulids</taxon>
        <taxon>Asterales</taxon>
        <taxon>Asteraceae</taxon>
        <taxon>Cichorioideae</taxon>
        <taxon>Cichorieae</taxon>
        <taxon>Lactucinae</taxon>
        <taxon>Lactuca</taxon>
    </lineage>
</organism>
<dbReference type="EMBL" id="OX465086">
    <property type="protein sequence ID" value="CAI9265791.1"/>
    <property type="molecule type" value="Genomic_DNA"/>
</dbReference>
<dbReference type="EMBL" id="OX465078">
    <property type="protein sequence ID" value="CAI9272699.1"/>
    <property type="molecule type" value="Genomic_DNA"/>
</dbReference>
<dbReference type="InterPro" id="IPR005162">
    <property type="entry name" value="Retrotrans_gag_dom"/>
</dbReference>
<dbReference type="EMBL" id="OX465082">
    <property type="protein sequence ID" value="CAI9290343.1"/>
    <property type="molecule type" value="Genomic_DNA"/>
</dbReference>
<sequence>MSKTNSEKIAGLEAGVAALEQDLTKLREEANLAKKENAAQFTEVLQAINNLTKTVKGKLIQEEEKDKEDPEFELEFGSFKKGPKDDKNKGGGRQMGEFRKIRAPIFEGEDAFGWIYMVEHFFEIQDIGVRDRLKAAAICLDGKALAWFAWSQARDPFRSWEDLKEWLLERFQLTGEGNIYHQFLTIRQEGTVRDYPANLARAMTLAVMIDENKFSIGTPKTSGGVIRSNNSGSSRPGGAFTNMGCIII</sequence>
<evidence type="ECO:0000313" key="5">
    <source>
        <dbReference type="EMBL" id="CAI9272699.1"/>
    </source>
</evidence>
<reference evidence="5" key="1">
    <citation type="submission" date="2023-04" db="EMBL/GenBank/DDBJ databases">
        <authorList>
            <person name="Vijverberg K."/>
            <person name="Xiong W."/>
            <person name="Schranz E."/>
        </authorList>
    </citation>
    <scope>NUCLEOTIDE SEQUENCE</scope>
</reference>
<name>A0AA35Y9X8_LACSI</name>
<evidence type="ECO:0000313" key="7">
    <source>
        <dbReference type="Proteomes" id="UP001177003"/>
    </source>
</evidence>
<evidence type="ECO:0000313" key="6">
    <source>
        <dbReference type="EMBL" id="CAI9290343.1"/>
    </source>
</evidence>
<dbReference type="Proteomes" id="UP001177003">
    <property type="component" value="Chromosome 2"/>
</dbReference>
<feature type="domain" description="Retrotransposon gag" evidence="3">
    <location>
        <begin position="135"/>
        <end position="207"/>
    </location>
</feature>
<gene>
    <name evidence="5" type="ORF">LSALG_LOCUS12892</name>
    <name evidence="6" type="ORF">LSALG_LOCUS29540</name>
    <name evidence="4" type="ORF">LSALG_LOCUS6378</name>
</gene>
<accession>A0AA35Y9X8</accession>
<evidence type="ECO:0000313" key="4">
    <source>
        <dbReference type="EMBL" id="CAI9265791.1"/>
    </source>
</evidence>
<feature type="coiled-coil region" evidence="1">
    <location>
        <begin position="9"/>
        <end position="36"/>
    </location>
</feature>
<keyword evidence="7" id="KW-1185">Reference proteome</keyword>
<evidence type="ECO:0000256" key="2">
    <source>
        <dbReference type="SAM" id="MobiDB-lite"/>
    </source>
</evidence>
<dbReference type="Proteomes" id="UP001177003">
    <property type="component" value="Chromosome 0"/>
</dbReference>
<proteinExistence type="predicted"/>
<dbReference type="AlphaFoldDB" id="A0AA35Y9X8"/>
<keyword evidence="1" id="KW-0175">Coiled coil</keyword>
<evidence type="ECO:0000256" key="1">
    <source>
        <dbReference type="SAM" id="Coils"/>
    </source>
</evidence>
<evidence type="ECO:0000259" key="3">
    <source>
        <dbReference type="Pfam" id="PF03732"/>
    </source>
</evidence>
<dbReference type="Proteomes" id="UP001177003">
    <property type="component" value="Chromosome 6"/>
</dbReference>
<dbReference type="Pfam" id="PF03732">
    <property type="entry name" value="Retrotrans_gag"/>
    <property type="match status" value="1"/>
</dbReference>
<feature type="region of interest" description="Disordered" evidence="2">
    <location>
        <begin position="62"/>
        <end position="94"/>
    </location>
</feature>
<protein>
    <recommendedName>
        <fullName evidence="3">Retrotransposon gag domain-containing protein</fullName>
    </recommendedName>
</protein>